<evidence type="ECO:0000256" key="1">
    <source>
        <dbReference type="ARBA" id="ARBA00004141"/>
    </source>
</evidence>
<dbReference type="PANTHER" id="PTHR23507">
    <property type="entry name" value="ZGC:174356"/>
    <property type="match status" value="1"/>
</dbReference>
<reference evidence="7 8" key="1">
    <citation type="submission" date="2019-01" db="EMBL/GenBank/DDBJ databases">
        <title>A draft genome assembly of the solar-powered sea slug Elysia chlorotica.</title>
        <authorList>
            <person name="Cai H."/>
            <person name="Li Q."/>
            <person name="Fang X."/>
            <person name="Li J."/>
            <person name="Curtis N.E."/>
            <person name="Altenburger A."/>
            <person name="Shibata T."/>
            <person name="Feng M."/>
            <person name="Maeda T."/>
            <person name="Schwartz J.A."/>
            <person name="Shigenobu S."/>
            <person name="Lundholm N."/>
            <person name="Nishiyama T."/>
            <person name="Yang H."/>
            <person name="Hasebe M."/>
            <person name="Li S."/>
            <person name="Pierce S.K."/>
            <person name="Wang J."/>
        </authorList>
    </citation>
    <scope>NUCLEOTIDE SEQUENCE [LARGE SCALE GENOMIC DNA]</scope>
    <source>
        <strain evidence="7">EC2010</strain>
        <tissue evidence="7">Whole organism of an adult</tissue>
    </source>
</reference>
<evidence type="ECO:0000256" key="4">
    <source>
        <dbReference type="ARBA" id="ARBA00023136"/>
    </source>
</evidence>
<feature type="compositionally biased region" description="Polar residues" evidence="5">
    <location>
        <begin position="12"/>
        <end position="21"/>
    </location>
</feature>
<feature type="transmembrane region" description="Helical" evidence="6">
    <location>
        <begin position="454"/>
        <end position="473"/>
    </location>
</feature>
<sequence length="501" mass="54081">MSSGDKDAADCTHNNLNSSEAFQHDSPEENITRANVDGVHGEIGSREAPPDTELLICVGSDFSQDQLPSSASQRNFDVASSSSTPATVEAEIPTSSHSLPAPYPLKDSLNDHSLGSKPGRSVSPRNSKGRERSGSRRQSKSRYVTLSSSWDSPSNCGTQGAEDVAASGSFHGDAFQDPKTGDQERQKKEEGAVAVLSDTRVVWGSTLLILTCYVIALMTLPALSTQYLNYKIGKDDYNFTYKAGEKDTDCSNSSSQHEDLLNKIQRDTSDVVLVASLASGVPSALTCLVVGSYSDFLGRRPLIIASVLGGLARSASLTAVIYFDLSVQLFYAGSFVDGVLGSSFTLALAITAVIADITPVPQSRALRFAVVEGTLFTVGALAQVGIGFMIKSWDYFVPSASGTCLLVFAVIVALFFLPETMMRRNMNNFRWNPTTHMRKVFGFYIIKGPGCQRFLYIIGLSVFLFLVLANQGHSNVETLFFLNAPICFNSIDIGVFQALRL</sequence>
<evidence type="ECO:0000313" key="8">
    <source>
        <dbReference type="Proteomes" id="UP000271974"/>
    </source>
</evidence>
<feature type="transmembrane region" description="Helical" evidence="6">
    <location>
        <begin position="329"/>
        <end position="354"/>
    </location>
</feature>
<organism evidence="7 8">
    <name type="scientific">Elysia chlorotica</name>
    <name type="common">Eastern emerald elysia</name>
    <name type="synonym">Sea slug</name>
    <dbReference type="NCBI Taxonomy" id="188477"/>
    <lineage>
        <taxon>Eukaryota</taxon>
        <taxon>Metazoa</taxon>
        <taxon>Spiralia</taxon>
        <taxon>Lophotrochozoa</taxon>
        <taxon>Mollusca</taxon>
        <taxon>Gastropoda</taxon>
        <taxon>Heterobranchia</taxon>
        <taxon>Euthyneura</taxon>
        <taxon>Panpulmonata</taxon>
        <taxon>Sacoglossa</taxon>
        <taxon>Placobranchoidea</taxon>
        <taxon>Plakobranchidae</taxon>
        <taxon>Elysia</taxon>
    </lineage>
</organism>
<dbReference type="OrthoDB" id="3026777at2759"/>
<dbReference type="EMBL" id="RQTK01000091">
    <property type="protein sequence ID" value="RUS88157.1"/>
    <property type="molecule type" value="Genomic_DNA"/>
</dbReference>
<feature type="compositionally biased region" description="Basic and acidic residues" evidence="5">
    <location>
        <begin position="22"/>
        <end position="31"/>
    </location>
</feature>
<evidence type="ECO:0000313" key="7">
    <source>
        <dbReference type="EMBL" id="RUS88157.1"/>
    </source>
</evidence>
<dbReference type="InterPro" id="IPR036259">
    <property type="entry name" value="MFS_trans_sf"/>
</dbReference>
<name>A0A433U2V2_ELYCH</name>
<evidence type="ECO:0000256" key="2">
    <source>
        <dbReference type="ARBA" id="ARBA00022692"/>
    </source>
</evidence>
<comment type="subcellular location">
    <subcellularLocation>
        <location evidence="1">Membrane</location>
        <topology evidence="1">Multi-pass membrane protein</topology>
    </subcellularLocation>
</comment>
<feature type="transmembrane region" description="Helical" evidence="6">
    <location>
        <begin position="201"/>
        <end position="223"/>
    </location>
</feature>
<feature type="compositionally biased region" description="Basic and acidic residues" evidence="5">
    <location>
        <begin position="1"/>
        <end position="10"/>
    </location>
</feature>
<evidence type="ECO:0000256" key="5">
    <source>
        <dbReference type="SAM" id="MobiDB-lite"/>
    </source>
</evidence>
<comment type="caution">
    <text evidence="7">The sequence shown here is derived from an EMBL/GenBank/DDBJ whole genome shotgun (WGS) entry which is preliminary data.</text>
</comment>
<evidence type="ECO:0000256" key="6">
    <source>
        <dbReference type="SAM" id="Phobius"/>
    </source>
</evidence>
<feature type="compositionally biased region" description="Basic and acidic residues" evidence="5">
    <location>
        <begin position="39"/>
        <end position="49"/>
    </location>
</feature>
<feature type="transmembrane region" description="Helical" evidence="6">
    <location>
        <begin position="271"/>
        <end position="290"/>
    </location>
</feature>
<keyword evidence="4 6" id="KW-0472">Membrane</keyword>
<protein>
    <recommendedName>
        <fullName evidence="9">Major facilitator superfamily (MFS) profile domain-containing protein</fullName>
    </recommendedName>
</protein>
<feature type="non-terminal residue" evidence="7">
    <location>
        <position position="501"/>
    </location>
</feature>
<keyword evidence="8" id="KW-1185">Reference proteome</keyword>
<keyword evidence="2 6" id="KW-0812">Transmembrane</keyword>
<proteinExistence type="predicted"/>
<feature type="compositionally biased region" description="Basic and acidic residues" evidence="5">
    <location>
        <begin position="174"/>
        <end position="188"/>
    </location>
</feature>
<feature type="transmembrane region" description="Helical" evidence="6">
    <location>
        <begin position="396"/>
        <end position="417"/>
    </location>
</feature>
<dbReference type="SUPFAM" id="SSF103473">
    <property type="entry name" value="MFS general substrate transporter"/>
    <property type="match status" value="1"/>
</dbReference>
<gene>
    <name evidence="7" type="ORF">EGW08_004054</name>
</gene>
<evidence type="ECO:0008006" key="9">
    <source>
        <dbReference type="Google" id="ProtNLM"/>
    </source>
</evidence>
<feature type="region of interest" description="Disordered" evidence="5">
    <location>
        <begin position="1"/>
        <end position="188"/>
    </location>
</feature>
<feature type="compositionally biased region" description="Polar residues" evidence="5">
    <location>
        <begin position="141"/>
        <end position="158"/>
    </location>
</feature>
<dbReference type="Proteomes" id="UP000271974">
    <property type="component" value="Unassembled WGS sequence"/>
</dbReference>
<feature type="compositionally biased region" description="Polar residues" evidence="5">
    <location>
        <begin position="61"/>
        <end position="86"/>
    </location>
</feature>
<keyword evidence="3 6" id="KW-1133">Transmembrane helix</keyword>
<dbReference type="AlphaFoldDB" id="A0A433U2V2"/>
<feature type="transmembrane region" description="Helical" evidence="6">
    <location>
        <begin position="366"/>
        <end position="390"/>
    </location>
</feature>
<evidence type="ECO:0000256" key="3">
    <source>
        <dbReference type="ARBA" id="ARBA00022989"/>
    </source>
</evidence>
<dbReference type="Gene3D" id="1.20.1250.20">
    <property type="entry name" value="MFS general substrate transporter like domains"/>
    <property type="match status" value="1"/>
</dbReference>
<dbReference type="GO" id="GO:0022857">
    <property type="term" value="F:transmembrane transporter activity"/>
    <property type="evidence" value="ECO:0007669"/>
    <property type="project" value="TreeGrafter"/>
</dbReference>
<dbReference type="PANTHER" id="PTHR23507:SF1">
    <property type="entry name" value="FI18259P1-RELATED"/>
    <property type="match status" value="1"/>
</dbReference>
<dbReference type="GO" id="GO:0016020">
    <property type="term" value="C:membrane"/>
    <property type="evidence" value="ECO:0007669"/>
    <property type="project" value="UniProtKB-SubCell"/>
</dbReference>
<feature type="transmembrane region" description="Helical" evidence="6">
    <location>
        <begin position="302"/>
        <end position="323"/>
    </location>
</feature>
<accession>A0A433U2V2</accession>